<evidence type="ECO:0000256" key="2">
    <source>
        <dbReference type="ARBA" id="ARBA00023043"/>
    </source>
</evidence>
<reference evidence="5" key="3">
    <citation type="submission" date="2016-03" db="UniProtKB">
        <authorList>
            <consortium name="EnsemblProtists"/>
        </authorList>
    </citation>
    <scope>IDENTIFICATION</scope>
</reference>
<sequence>ILRLLLKAGGDVTVRSKTGLTCLHCAAQEGKASTCKILLCEGIDVNVATSLEKNSALHLAVLNRRSEVVRLLLEHGASCSIVNVDGLTPMDMAKKLKVRRMREGTSIDVSNRMEILWRR</sequence>
<dbReference type="EnsemblProtists" id="EKX35229">
    <property type="protein sequence ID" value="EKX35229"/>
    <property type="gene ID" value="GUITHDRAFT_80012"/>
</dbReference>
<dbReference type="SMART" id="SM00248">
    <property type="entry name" value="ANK"/>
    <property type="match status" value="2"/>
</dbReference>
<dbReference type="PROSITE" id="PS50088">
    <property type="entry name" value="ANK_REPEAT"/>
    <property type="match status" value="2"/>
</dbReference>
<keyword evidence="6" id="KW-1185">Reference proteome</keyword>
<name>L1IH32_GUITC</name>
<keyword evidence="1" id="KW-0677">Repeat</keyword>
<dbReference type="OrthoDB" id="194358at2759"/>
<reference evidence="6" key="2">
    <citation type="submission" date="2012-11" db="EMBL/GenBank/DDBJ databases">
        <authorList>
            <person name="Kuo A."/>
            <person name="Curtis B.A."/>
            <person name="Tanifuji G."/>
            <person name="Burki F."/>
            <person name="Gruber A."/>
            <person name="Irimia M."/>
            <person name="Maruyama S."/>
            <person name="Arias M.C."/>
            <person name="Ball S.G."/>
            <person name="Gile G.H."/>
            <person name="Hirakawa Y."/>
            <person name="Hopkins J.F."/>
            <person name="Rensing S.A."/>
            <person name="Schmutz J."/>
            <person name="Symeonidi A."/>
            <person name="Elias M."/>
            <person name="Eveleigh R.J."/>
            <person name="Herman E.K."/>
            <person name="Klute M.J."/>
            <person name="Nakayama T."/>
            <person name="Obornik M."/>
            <person name="Reyes-Prieto A."/>
            <person name="Armbrust E.V."/>
            <person name="Aves S.J."/>
            <person name="Beiko R.G."/>
            <person name="Coutinho P."/>
            <person name="Dacks J.B."/>
            <person name="Durnford D.G."/>
            <person name="Fast N.M."/>
            <person name="Green B.R."/>
            <person name="Grisdale C."/>
            <person name="Hempe F."/>
            <person name="Henrissat B."/>
            <person name="Hoppner M.P."/>
            <person name="Ishida K.-I."/>
            <person name="Kim E."/>
            <person name="Koreny L."/>
            <person name="Kroth P.G."/>
            <person name="Liu Y."/>
            <person name="Malik S.-B."/>
            <person name="Maier U.G."/>
            <person name="McRose D."/>
            <person name="Mock T."/>
            <person name="Neilson J.A."/>
            <person name="Onodera N.T."/>
            <person name="Poole A.M."/>
            <person name="Pritham E.J."/>
            <person name="Richards T.A."/>
            <person name="Rocap G."/>
            <person name="Roy S.W."/>
            <person name="Sarai C."/>
            <person name="Schaack S."/>
            <person name="Shirato S."/>
            <person name="Slamovits C.H."/>
            <person name="Spencer D.F."/>
            <person name="Suzuki S."/>
            <person name="Worden A.Z."/>
            <person name="Zauner S."/>
            <person name="Barry K."/>
            <person name="Bell C."/>
            <person name="Bharti A.K."/>
            <person name="Crow J.A."/>
            <person name="Grimwood J."/>
            <person name="Kramer R."/>
            <person name="Lindquist E."/>
            <person name="Lucas S."/>
            <person name="Salamov A."/>
            <person name="McFadden G.I."/>
            <person name="Lane C.E."/>
            <person name="Keeling P.J."/>
            <person name="Gray M.W."/>
            <person name="Grigoriev I.V."/>
            <person name="Archibald J.M."/>
        </authorList>
    </citation>
    <scope>NUCLEOTIDE SEQUENCE</scope>
    <source>
        <strain evidence="6">CCMP2712</strain>
    </source>
</reference>
<organism evidence="4">
    <name type="scientific">Guillardia theta (strain CCMP2712)</name>
    <name type="common">Cryptophyte</name>
    <dbReference type="NCBI Taxonomy" id="905079"/>
    <lineage>
        <taxon>Eukaryota</taxon>
        <taxon>Cryptophyceae</taxon>
        <taxon>Pyrenomonadales</taxon>
        <taxon>Geminigeraceae</taxon>
        <taxon>Guillardia</taxon>
    </lineage>
</organism>
<protein>
    <submittedName>
        <fullName evidence="4 5">Uncharacterized protein</fullName>
    </submittedName>
</protein>
<keyword evidence="2 3" id="KW-0040">ANK repeat</keyword>
<dbReference type="STRING" id="905079.L1IH32"/>
<proteinExistence type="predicted"/>
<dbReference type="GO" id="GO:0004842">
    <property type="term" value="F:ubiquitin-protein transferase activity"/>
    <property type="evidence" value="ECO:0007669"/>
    <property type="project" value="TreeGrafter"/>
</dbReference>
<evidence type="ECO:0000256" key="1">
    <source>
        <dbReference type="ARBA" id="ARBA00022737"/>
    </source>
</evidence>
<dbReference type="Proteomes" id="UP000011087">
    <property type="component" value="Unassembled WGS sequence"/>
</dbReference>
<accession>L1IH32</accession>
<evidence type="ECO:0000313" key="4">
    <source>
        <dbReference type="EMBL" id="EKX35229.1"/>
    </source>
</evidence>
<dbReference type="GO" id="GO:0085020">
    <property type="term" value="P:protein K6-linked ubiquitination"/>
    <property type="evidence" value="ECO:0007669"/>
    <property type="project" value="TreeGrafter"/>
</dbReference>
<gene>
    <name evidence="4" type="ORF">GUITHDRAFT_80012</name>
</gene>
<dbReference type="OMA" id="NNEGMTC"/>
<dbReference type="PANTHER" id="PTHR24171">
    <property type="entry name" value="ANKYRIN REPEAT DOMAIN-CONTAINING PROTEIN 39-RELATED"/>
    <property type="match status" value="1"/>
</dbReference>
<evidence type="ECO:0000256" key="3">
    <source>
        <dbReference type="PROSITE-ProRule" id="PRU00023"/>
    </source>
</evidence>
<dbReference type="GeneID" id="17291986"/>
<dbReference type="PaxDb" id="55529-EKX35229"/>
<dbReference type="KEGG" id="gtt:GUITHDRAFT_80012"/>
<feature type="repeat" description="ANK" evidence="3">
    <location>
        <begin position="18"/>
        <end position="50"/>
    </location>
</feature>
<dbReference type="Gene3D" id="1.25.40.20">
    <property type="entry name" value="Ankyrin repeat-containing domain"/>
    <property type="match status" value="1"/>
</dbReference>
<feature type="non-terminal residue" evidence="4">
    <location>
        <position position="1"/>
    </location>
</feature>
<dbReference type="PROSITE" id="PS50297">
    <property type="entry name" value="ANK_REP_REGION"/>
    <property type="match status" value="2"/>
</dbReference>
<dbReference type="PANTHER" id="PTHR24171:SF8">
    <property type="entry name" value="BRCA1-ASSOCIATED RING DOMAIN PROTEIN 1"/>
    <property type="match status" value="1"/>
</dbReference>
<feature type="repeat" description="ANK" evidence="3">
    <location>
        <begin position="52"/>
        <end position="84"/>
    </location>
</feature>
<dbReference type="SUPFAM" id="SSF48403">
    <property type="entry name" value="Ankyrin repeat"/>
    <property type="match status" value="1"/>
</dbReference>
<evidence type="ECO:0000313" key="6">
    <source>
        <dbReference type="Proteomes" id="UP000011087"/>
    </source>
</evidence>
<dbReference type="RefSeq" id="XP_005822209.1">
    <property type="nucleotide sequence ID" value="XM_005822152.1"/>
</dbReference>
<reference evidence="4 6" key="1">
    <citation type="journal article" date="2012" name="Nature">
        <title>Algal genomes reveal evolutionary mosaicism and the fate of nucleomorphs.</title>
        <authorList>
            <consortium name="DOE Joint Genome Institute"/>
            <person name="Curtis B.A."/>
            <person name="Tanifuji G."/>
            <person name="Burki F."/>
            <person name="Gruber A."/>
            <person name="Irimia M."/>
            <person name="Maruyama S."/>
            <person name="Arias M.C."/>
            <person name="Ball S.G."/>
            <person name="Gile G.H."/>
            <person name="Hirakawa Y."/>
            <person name="Hopkins J.F."/>
            <person name="Kuo A."/>
            <person name="Rensing S.A."/>
            <person name="Schmutz J."/>
            <person name="Symeonidi A."/>
            <person name="Elias M."/>
            <person name="Eveleigh R.J."/>
            <person name="Herman E.K."/>
            <person name="Klute M.J."/>
            <person name="Nakayama T."/>
            <person name="Obornik M."/>
            <person name="Reyes-Prieto A."/>
            <person name="Armbrust E.V."/>
            <person name="Aves S.J."/>
            <person name="Beiko R.G."/>
            <person name="Coutinho P."/>
            <person name="Dacks J.B."/>
            <person name="Durnford D.G."/>
            <person name="Fast N.M."/>
            <person name="Green B.R."/>
            <person name="Grisdale C.J."/>
            <person name="Hempel F."/>
            <person name="Henrissat B."/>
            <person name="Hoppner M.P."/>
            <person name="Ishida K."/>
            <person name="Kim E."/>
            <person name="Koreny L."/>
            <person name="Kroth P.G."/>
            <person name="Liu Y."/>
            <person name="Malik S.B."/>
            <person name="Maier U.G."/>
            <person name="McRose D."/>
            <person name="Mock T."/>
            <person name="Neilson J.A."/>
            <person name="Onodera N.T."/>
            <person name="Poole A.M."/>
            <person name="Pritham E.J."/>
            <person name="Richards T.A."/>
            <person name="Rocap G."/>
            <person name="Roy S.W."/>
            <person name="Sarai C."/>
            <person name="Schaack S."/>
            <person name="Shirato S."/>
            <person name="Slamovits C.H."/>
            <person name="Spencer D.F."/>
            <person name="Suzuki S."/>
            <person name="Worden A.Z."/>
            <person name="Zauner S."/>
            <person name="Barry K."/>
            <person name="Bell C."/>
            <person name="Bharti A.K."/>
            <person name="Crow J.A."/>
            <person name="Grimwood J."/>
            <person name="Kramer R."/>
            <person name="Lindquist E."/>
            <person name="Lucas S."/>
            <person name="Salamov A."/>
            <person name="McFadden G.I."/>
            <person name="Lane C.E."/>
            <person name="Keeling P.J."/>
            <person name="Gray M.W."/>
            <person name="Grigoriev I.V."/>
            <person name="Archibald J.M."/>
        </authorList>
    </citation>
    <scope>NUCLEOTIDE SEQUENCE</scope>
    <source>
        <strain evidence="4 6">CCMP2712</strain>
    </source>
</reference>
<dbReference type="Pfam" id="PF12796">
    <property type="entry name" value="Ank_2"/>
    <property type="match status" value="1"/>
</dbReference>
<dbReference type="HOGENOM" id="CLU_121978_0_0_1"/>
<dbReference type="InterPro" id="IPR036770">
    <property type="entry name" value="Ankyrin_rpt-contain_sf"/>
</dbReference>
<dbReference type="AlphaFoldDB" id="L1IH32"/>
<dbReference type="InterPro" id="IPR002110">
    <property type="entry name" value="Ankyrin_rpt"/>
</dbReference>
<dbReference type="PRINTS" id="PR01415">
    <property type="entry name" value="ANKYRIN"/>
</dbReference>
<evidence type="ECO:0000313" key="5">
    <source>
        <dbReference type="EnsemblProtists" id="EKX35229"/>
    </source>
</evidence>
<dbReference type="EMBL" id="JH993094">
    <property type="protein sequence ID" value="EKX35229.1"/>
    <property type="molecule type" value="Genomic_DNA"/>
</dbReference>
<dbReference type="eggNOG" id="KOG4177">
    <property type="taxonomic scope" value="Eukaryota"/>
</dbReference>